<evidence type="ECO:0000256" key="4">
    <source>
        <dbReference type="SAM" id="Coils"/>
    </source>
</evidence>
<keyword evidence="8" id="KW-1185">Reference proteome</keyword>
<dbReference type="InterPro" id="IPR027417">
    <property type="entry name" value="P-loop_NTPase"/>
</dbReference>
<feature type="compositionally biased region" description="Low complexity" evidence="5">
    <location>
        <begin position="520"/>
        <end position="530"/>
    </location>
</feature>
<keyword evidence="4" id="KW-0175">Coiled coil</keyword>
<evidence type="ECO:0000256" key="3">
    <source>
        <dbReference type="ARBA" id="ARBA00022840"/>
    </source>
</evidence>
<keyword evidence="3 7" id="KW-0067">ATP-binding</keyword>
<dbReference type="AlphaFoldDB" id="A0A1X6YSL9"/>
<feature type="domain" description="ABC transporter" evidence="6">
    <location>
        <begin position="2"/>
        <end position="243"/>
    </location>
</feature>
<evidence type="ECO:0000259" key="6">
    <source>
        <dbReference type="PROSITE" id="PS50893"/>
    </source>
</evidence>
<keyword evidence="2" id="KW-0547">Nucleotide-binding</keyword>
<gene>
    <name evidence="7" type="primary">yheS</name>
    <name evidence="7" type="ORF">ROJ8625_01319</name>
</gene>
<dbReference type="InterPro" id="IPR037118">
    <property type="entry name" value="Val-tRNA_synth_C_sf"/>
</dbReference>
<dbReference type="SUPFAM" id="SSF52540">
    <property type="entry name" value="P-loop containing nucleoside triphosphate hydrolases"/>
    <property type="match status" value="2"/>
</dbReference>
<dbReference type="PROSITE" id="PS50893">
    <property type="entry name" value="ABC_TRANSPORTER_2"/>
    <property type="match status" value="2"/>
</dbReference>
<evidence type="ECO:0000256" key="1">
    <source>
        <dbReference type="ARBA" id="ARBA00022737"/>
    </source>
</evidence>
<evidence type="ECO:0000256" key="2">
    <source>
        <dbReference type="ARBA" id="ARBA00022741"/>
    </source>
</evidence>
<name>A0A1X6YSL9_9RHOB</name>
<dbReference type="EMBL" id="FWFK01000002">
    <property type="protein sequence ID" value="SLN29771.1"/>
    <property type="molecule type" value="Genomic_DNA"/>
</dbReference>
<protein>
    <submittedName>
        <fullName evidence="7">Putative ABC transporter ATP-binding protein YheS</fullName>
    </submittedName>
</protein>
<dbReference type="OrthoDB" id="9808609at2"/>
<keyword evidence="1" id="KW-0677">Repeat</keyword>
<accession>A0A1X6YSL9</accession>
<dbReference type="Pfam" id="PF12848">
    <property type="entry name" value="ABC_tran_Xtn"/>
    <property type="match status" value="1"/>
</dbReference>
<proteinExistence type="predicted"/>
<reference evidence="7 8" key="1">
    <citation type="submission" date="2017-03" db="EMBL/GenBank/DDBJ databases">
        <authorList>
            <person name="Afonso C.L."/>
            <person name="Miller P.J."/>
            <person name="Scott M.A."/>
            <person name="Spackman E."/>
            <person name="Goraichik I."/>
            <person name="Dimitrov K.M."/>
            <person name="Suarez D.L."/>
            <person name="Swayne D.E."/>
        </authorList>
    </citation>
    <scope>NUCLEOTIDE SEQUENCE [LARGE SCALE GENOMIC DNA]</scope>
    <source>
        <strain evidence="7 8">CECT 8625</strain>
    </source>
</reference>
<dbReference type="Pfam" id="PF00005">
    <property type="entry name" value="ABC_tran"/>
    <property type="match status" value="2"/>
</dbReference>
<dbReference type="Gene3D" id="1.10.287.380">
    <property type="entry name" value="Valyl-tRNA synthetase, C-terminal domain"/>
    <property type="match status" value="1"/>
</dbReference>
<dbReference type="Proteomes" id="UP000193570">
    <property type="component" value="Unassembled WGS sequence"/>
</dbReference>
<dbReference type="RefSeq" id="WP_085791065.1">
    <property type="nucleotide sequence ID" value="NZ_FWFK01000002.1"/>
</dbReference>
<dbReference type="PROSITE" id="PS00211">
    <property type="entry name" value="ABC_TRANSPORTER_1"/>
    <property type="match status" value="2"/>
</dbReference>
<dbReference type="InterPro" id="IPR032781">
    <property type="entry name" value="ABC_tran_Xtn"/>
</dbReference>
<dbReference type="GO" id="GO:0016887">
    <property type="term" value="F:ATP hydrolysis activity"/>
    <property type="evidence" value="ECO:0007669"/>
    <property type="project" value="InterPro"/>
</dbReference>
<dbReference type="GO" id="GO:0005524">
    <property type="term" value="F:ATP binding"/>
    <property type="evidence" value="ECO:0007669"/>
    <property type="project" value="UniProtKB-KW"/>
</dbReference>
<dbReference type="PANTHER" id="PTHR19211">
    <property type="entry name" value="ATP-BINDING TRANSPORT PROTEIN-RELATED"/>
    <property type="match status" value="1"/>
</dbReference>
<dbReference type="InterPro" id="IPR017871">
    <property type="entry name" value="ABC_transporter-like_CS"/>
</dbReference>
<feature type="coiled-coil region" evidence="4">
    <location>
        <begin position="544"/>
        <end position="571"/>
    </location>
</feature>
<evidence type="ECO:0000313" key="8">
    <source>
        <dbReference type="Proteomes" id="UP000193570"/>
    </source>
</evidence>
<feature type="region of interest" description="Disordered" evidence="5">
    <location>
        <begin position="520"/>
        <end position="539"/>
    </location>
</feature>
<dbReference type="FunFam" id="3.40.50.300:FF:000011">
    <property type="entry name" value="Putative ABC transporter ATP-binding component"/>
    <property type="match status" value="1"/>
</dbReference>
<dbReference type="InterPro" id="IPR050611">
    <property type="entry name" value="ABCF"/>
</dbReference>
<dbReference type="Gene3D" id="3.40.50.300">
    <property type="entry name" value="P-loop containing nucleotide triphosphate hydrolases"/>
    <property type="match status" value="2"/>
</dbReference>
<dbReference type="PANTHER" id="PTHR19211:SF14">
    <property type="entry name" value="ATP-BINDING CASSETTE SUB-FAMILY F MEMBER 1"/>
    <property type="match status" value="1"/>
</dbReference>
<organism evidence="7 8">
    <name type="scientific">Roseivivax jejudonensis</name>
    <dbReference type="NCBI Taxonomy" id="1529041"/>
    <lineage>
        <taxon>Bacteria</taxon>
        <taxon>Pseudomonadati</taxon>
        <taxon>Pseudomonadota</taxon>
        <taxon>Alphaproteobacteria</taxon>
        <taxon>Rhodobacterales</taxon>
        <taxon>Roseobacteraceae</taxon>
        <taxon>Roseivivax</taxon>
    </lineage>
</organism>
<dbReference type="InterPro" id="IPR003593">
    <property type="entry name" value="AAA+_ATPase"/>
</dbReference>
<evidence type="ECO:0000313" key="7">
    <source>
        <dbReference type="EMBL" id="SLN29771.1"/>
    </source>
</evidence>
<dbReference type="SMART" id="SM00382">
    <property type="entry name" value="AAA"/>
    <property type="match status" value="2"/>
</dbReference>
<sequence>MLRIDTISYSVEGRPLFEGASATIPAGHKVGLVGANGTGKTTLFRLIRGELTLDGGEIALPARARIGGVAQEVPSSDTTLLDTVLGNDTERAALMAEAETATDGARIAEVQTRLADIDAWSAEARAASILKGLGFSDAEQRMPCSAFSGGWRMRVALAGVLFAEPDLLLLDEPTNYLDLEGALWLESYLARYPHTVIVISHDRGLLNRAVGGILHLSERKLTYWQGPYDQFARQRAEQRANLTAQAKKQEARRAHLQSFVDRFRAKASKAKQAQARVKMIERMDTITLPEDAAKRVFTFPQPDELSPPIVNIEGGATGYGDRQVLSRLNLRIDQDDRIALLGRNGQGKSTLAKLLSDRLALMDGRKTAAAKLRVGYFAQHQVDELRVEETPLQHLVRERPDTPPAKLRARLAGFGLAAAQAETEVGRLSGGQKARLSLLLATLDAPHMLILDEPTNHLDIESREALMEALNAYDGAVILVSHDMHLLSLVADRLWLVKDGTVRPYDDDLDAYRRMLLTPERAATPAKPAETPAPKPARPSRDAILALRSEVRKCEARVEKLNEMRDKLAAKLANPELYAEDRVGELETWNRKYAEVMDGLDRAEALWMAALEKLETAEAR</sequence>
<dbReference type="CDD" id="cd03221">
    <property type="entry name" value="ABCF_EF-3"/>
    <property type="match status" value="2"/>
</dbReference>
<dbReference type="InterPro" id="IPR003439">
    <property type="entry name" value="ABC_transporter-like_ATP-bd"/>
</dbReference>
<feature type="domain" description="ABC transporter" evidence="6">
    <location>
        <begin position="310"/>
        <end position="524"/>
    </location>
</feature>
<evidence type="ECO:0000256" key="5">
    <source>
        <dbReference type="SAM" id="MobiDB-lite"/>
    </source>
</evidence>